<dbReference type="Proteomes" id="UP000198619">
    <property type="component" value="Unassembled WGS sequence"/>
</dbReference>
<evidence type="ECO:0000313" key="2">
    <source>
        <dbReference type="EMBL" id="SFB22775.1"/>
    </source>
</evidence>
<feature type="transmembrane region" description="Helical" evidence="1">
    <location>
        <begin position="71"/>
        <end position="94"/>
    </location>
</feature>
<dbReference type="STRING" id="84698.SAMN04488528_101921"/>
<dbReference type="AlphaFoldDB" id="A0A1I0ZAW6"/>
<organism evidence="2 3">
    <name type="scientific">Clostridium frigidicarnis</name>
    <dbReference type="NCBI Taxonomy" id="84698"/>
    <lineage>
        <taxon>Bacteria</taxon>
        <taxon>Bacillati</taxon>
        <taxon>Bacillota</taxon>
        <taxon>Clostridia</taxon>
        <taxon>Eubacteriales</taxon>
        <taxon>Clostridiaceae</taxon>
        <taxon>Clostridium</taxon>
    </lineage>
</organism>
<keyword evidence="1" id="KW-0812">Transmembrane</keyword>
<protein>
    <submittedName>
        <fullName evidence="2">Uncharacterized membrane protein</fullName>
    </submittedName>
</protein>
<dbReference type="EMBL" id="FOKI01000019">
    <property type="protein sequence ID" value="SFB22775.1"/>
    <property type="molecule type" value="Genomic_DNA"/>
</dbReference>
<feature type="transmembrane region" description="Helical" evidence="1">
    <location>
        <begin position="115"/>
        <end position="138"/>
    </location>
</feature>
<gene>
    <name evidence="2" type="ORF">SAMN04488528_101921</name>
</gene>
<keyword evidence="1" id="KW-1133">Transmembrane helix</keyword>
<keyword evidence="1" id="KW-0472">Membrane</keyword>
<evidence type="ECO:0000256" key="1">
    <source>
        <dbReference type="SAM" id="Phobius"/>
    </source>
</evidence>
<proteinExistence type="predicted"/>
<accession>A0A1I0ZAW6</accession>
<feature type="transmembrane region" description="Helical" evidence="1">
    <location>
        <begin position="45"/>
        <end position="65"/>
    </location>
</feature>
<feature type="transmembrane region" description="Helical" evidence="1">
    <location>
        <begin position="13"/>
        <end position="33"/>
    </location>
</feature>
<name>A0A1I0ZAW6_9CLOT</name>
<evidence type="ECO:0000313" key="3">
    <source>
        <dbReference type="Proteomes" id="UP000198619"/>
    </source>
</evidence>
<keyword evidence="3" id="KW-1185">Reference proteome</keyword>
<dbReference type="OrthoDB" id="9789229at2"/>
<dbReference type="InterPro" id="IPR010540">
    <property type="entry name" value="CmpB_TMEM229"/>
</dbReference>
<feature type="transmembrane region" description="Helical" evidence="1">
    <location>
        <begin position="153"/>
        <end position="173"/>
    </location>
</feature>
<reference evidence="2 3" key="1">
    <citation type="submission" date="2016-10" db="EMBL/GenBank/DDBJ databases">
        <authorList>
            <person name="de Groot N.N."/>
        </authorList>
    </citation>
    <scope>NUCLEOTIDE SEQUENCE [LARGE SCALE GENOMIC DNA]</scope>
    <source>
        <strain evidence="2 3">DSM 12271</strain>
    </source>
</reference>
<dbReference type="Pfam" id="PF06541">
    <property type="entry name" value="ABC_trans_CmpB"/>
    <property type="match status" value="1"/>
</dbReference>
<sequence>MTISLFLINFHDFILFFTLYSFLGWILEVIYAFYAHKKFVNRGFLNGPFCPIYGFGSLIIISSLNNFKDNIFVLFILGTLLTSLIEYLTAVILEKTFKTTWWDYTDDAFNIKGRVCLLFSIIWGLVSVVLVILIHPIIETLIYSIPISIRKYLFLILIVYFFIDLIITLKALINLTKLLSQIELLYFDRMTEFKDRISNTNITSLKENYVLLINKFTPNHIRLFKAFPTMKFKGLSNLMNDIRSKLNSIINN</sequence>